<dbReference type="InterPro" id="IPR036388">
    <property type="entry name" value="WH-like_DNA-bd_sf"/>
</dbReference>
<dbReference type="Pfam" id="PF12840">
    <property type="entry name" value="HTH_20"/>
    <property type="match status" value="1"/>
</dbReference>
<feature type="region of interest" description="Disordered" evidence="1">
    <location>
        <begin position="108"/>
        <end position="132"/>
    </location>
</feature>
<dbReference type="RefSeq" id="WP_075008409.1">
    <property type="nucleotide sequence ID" value="NZ_FOAP01000011.1"/>
</dbReference>
<evidence type="ECO:0000256" key="1">
    <source>
        <dbReference type="SAM" id="MobiDB-lite"/>
    </source>
</evidence>
<dbReference type="InterPro" id="IPR036390">
    <property type="entry name" value="WH_DNA-bd_sf"/>
</dbReference>
<dbReference type="SMART" id="SM00418">
    <property type="entry name" value="HTH_ARSR"/>
    <property type="match status" value="1"/>
</dbReference>
<proteinExistence type="predicted"/>
<protein>
    <submittedName>
        <fullName evidence="3">DNA-binding transcriptional regulator, ArsR family</fullName>
    </submittedName>
</protein>
<gene>
    <name evidence="3" type="ORF">SAMN05444354_111151</name>
</gene>
<dbReference type="NCBIfam" id="NF033788">
    <property type="entry name" value="HTH_metalloreg"/>
    <property type="match status" value="1"/>
</dbReference>
<dbReference type="Proteomes" id="UP000182719">
    <property type="component" value="Unassembled WGS sequence"/>
</dbReference>
<reference evidence="4" key="1">
    <citation type="submission" date="2016-10" db="EMBL/GenBank/DDBJ databases">
        <authorList>
            <person name="Varghese N."/>
            <person name="Submissions S."/>
        </authorList>
    </citation>
    <scope>NUCLEOTIDE SEQUENCE [LARGE SCALE GENOMIC DNA]</scope>
    <source>
        <strain evidence="4">DSM 17044</strain>
    </source>
</reference>
<dbReference type="AlphaFoldDB" id="A0A1H7VKJ6"/>
<dbReference type="PROSITE" id="PS50987">
    <property type="entry name" value="HTH_ARSR_2"/>
    <property type="match status" value="1"/>
</dbReference>
<evidence type="ECO:0000259" key="2">
    <source>
        <dbReference type="PROSITE" id="PS50987"/>
    </source>
</evidence>
<dbReference type="Gene3D" id="1.10.10.10">
    <property type="entry name" value="Winged helix-like DNA-binding domain superfamily/Winged helix DNA-binding domain"/>
    <property type="match status" value="1"/>
</dbReference>
<dbReference type="GO" id="GO:0003700">
    <property type="term" value="F:DNA-binding transcription factor activity"/>
    <property type="evidence" value="ECO:0007669"/>
    <property type="project" value="InterPro"/>
</dbReference>
<dbReference type="OrthoDB" id="9800238at2"/>
<dbReference type="SUPFAM" id="SSF46785">
    <property type="entry name" value="Winged helix' DNA-binding domain"/>
    <property type="match status" value="1"/>
</dbReference>
<accession>A0A1H7VKJ6</accession>
<dbReference type="CDD" id="cd00090">
    <property type="entry name" value="HTH_ARSR"/>
    <property type="match status" value="1"/>
</dbReference>
<feature type="domain" description="HTH arsR-type" evidence="2">
    <location>
        <begin position="1"/>
        <end position="95"/>
    </location>
</feature>
<evidence type="ECO:0000313" key="4">
    <source>
        <dbReference type="Proteomes" id="UP000182719"/>
    </source>
</evidence>
<keyword evidence="4" id="KW-1185">Reference proteome</keyword>
<evidence type="ECO:0000313" key="3">
    <source>
        <dbReference type="EMBL" id="SEM09791.1"/>
    </source>
</evidence>
<dbReference type="InterPro" id="IPR001845">
    <property type="entry name" value="HTH_ArsR_DNA-bd_dom"/>
</dbReference>
<dbReference type="EMBL" id="FOAP01000011">
    <property type="protein sequence ID" value="SEM09791.1"/>
    <property type="molecule type" value="Genomic_DNA"/>
</dbReference>
<keyword evidence="3" id="KW-0238">DNA-binding</keyword>
<organism evidence="3 4">
    <name type="scientific">Stigmatella aurantiaca</name>
    <dbReference type="NCBI Taxonomy" id="41"/>
    <lineage>
        <taxon>Bacteria</taxon>
        <taxon>Pseudomonadati</taxon>
        <taxon>Myxococcota</taxon>
        <taxon>Myxococcia</taxon>
        <taxon>Myxococcales</taxon>
        <taxon>Cystobacterineae</taxon>
        <taxon>Archangiaceae</taxon>
        <taxon>Stigmatella</taxon>
    </lineage>
</organism>
<name>A0A1H7VKJ6_STIAU</name>
<dbReference type="InterPro" id="IPR011991">
    <property type="entry name" value="ArsR-like_HTH"/>
</dbReference>
<dbReference type="PRINTS" id="PR00778">
    <property type="entry name" value="HTHARSR"/>
</dbReference>
<sequence>MPTDPLSLTFSALADPTRRAILARLSQGEAAVTELAAPFDISLPAVTKHLKVLERAGLITRSREAQWRPCSLAAEPLREVSQWVEQYREHWEQRFDRLESYLATLQANQKPPEPPKQETAVPSPATKKGRKR</sequence>
<dbReference type="PANTHER" id="PTHR38600">
    <property type="entry name" value="TRANSCRIPTIONAL REGULATORY PROTEIN"/>
    <property type="match status" value="1"/>
</dbReference>
<dbReference type="GO" id="GO:0003677">
    <property type="term" value="F:DNA binding"/>
    <property type="evidence" value="ECO:0007669"/>
    <property type="project" value="UniProtKB-KW"/>
</dbReference>
<dbReference type="PANTHER" id="PTHR38600:SF2">
    <property type="entry name" value="SLL0088 PROTEIN"/>
    <property type="match status" value="1"/>
</dbReference>